<evidence type="ECO:0000256" key="1">
    <source>
        <dbReference type="ARBA" id="ARBA00004418"/>
    </source>
</evidence>
<evidence type="ECO:0000313" key="8">
    <source>
        <dbReference type="Proteomes" id="UP001597296"/>
    </source>
</evidence>
<comment type="subcellular location">
    <subcellularLocation>
        <location evidence="1">Periplasm</location>
    </subcellularLocation>
</comment>
<dbReference type="Pfam" id="PF16889">
    <property type="entry name" value="Hepar_II_III_N"/>
    <property type="match status" value="1"/>
</dbReference>
<dbReference type="InterPro" id="IPR012480">
    <property type="entry name" value="Hepar_II_III_C"/>
</dbReference>
<protein>
    <submittedName>
        <fullName evidence="7">Heparinase II/III family protein</fullName>
    </submittedName>
</protein>
<dbReference type="InterPro" id="IPR031680">
    <property type="entry name" value="Hepar_II_III_N"/>
</dbReference>
<keyword evidence="4" id="KW-0456">Lyase</keyword>
<dbReference type="Gene3D" id="1.50.10.100">
    <property type="entry name" value="Chondroitin AC/alginate lyase"/>
    <property type="match status" value="1"/>
</dbReference>
<keyword evidence="2" id="KW-0732">Signal</keyword>
<keyword evidence="8" id="KW-1185">Reference proteome</keyword>
<evidence type="ECO:0000259" key="6">
    <source>
        <dbReference type="Pfam" id="PF16889"/>
    </source>
</evidence>
<gene>
    <name evidence="7" type="ORF">ACFSNB_07465</name>
</gene>
<evidence type="ECO:0000256" key="2">
    <source>
        <dbReference type="ARBA" id="ARBA00022729"/>
    </source>
</evidence>
<accession>A0ABW5CCA9</accession>
<dbReference type="SUPFAM" id="SSF48230">
    <property type="entry name" value="Chondroitin AC/alginate lyase"/>
    <property type="match status" value="1"/>
</dbReference>
<dbReference type="Pfam" id="PF07940">
    <property type="entry name" value="Hepar_II_III_C"/>
    <property type="match status" value="1"/>
</dbReference>
<proteinExistence type="predicted"/>
<dbReference type="PANTHER" id="PTHR39210">
    <property type="entry name" value="HEPARIN-SULFATE LYASE"/>
    <property type="match status" value="1"/>
</dbReference>
<dbReference type="InterPro" id="IPR008929">
    <property type="entry name" value="Chondroitin_lyas"/>
</dbReference>
<dbReference type="EMBL" id="JBHUIY010000011">
    <property type="protein sequence ID" value="MFD2233638.1"/>
    <property type="molecule type" value="Genomic_DNA"/>
</dbReference>
<feature type="domain" description="Heparin-sulfate lyase N-terminal" evidence="6">
    <location>
        <begin position="177"/>
        <end position="419"/>
    </location>
</feature>
<organism evidence="7 8">
    <name type="scientific">Phaeospirillum tilakii</name>
    <dbReference type="NCBI Taxonomy" id="741673"/>
    <lineage>
        <taxon>Bacteria</taxon>
        <taxon>Pseudomonadati</taxon>
        <taxon>Pseudomonadota</taxon>
        <taxon>Alphaproteobacteria</taxon>
        <taxon>Rhodospirillales</taxon>
        <taxon>Rhodospirillaceae</taxon>
        <taxon>Phaeospirillum</taxon>
    </lineage>
</organism>
<evidence type="ECO:0000256" key="3">
    <source>
        <dbReference type="ARBA" id="ARBA00022764"/>
    </source>
</evidence>
<reference evidence="8" key="1">
    <citation type="journal article" date="2019" name="Int. J. Syst. Evol. Microbiol.">
        <title>The Global Catalogue of Microorganisms (GCM) 10K type strain sequencing project: providing services to taxonomists for standard genome sequencing and annotation.</title>
        <authorList>
            <consortium name="The Broad Institute Genomics Platform"/>
            <consortium name="The Broad Institute Genome Sequencing Center for Infectious Disease"/>
            <person name="Wu L."/>
            <person name="Ma J."/>
        </authorList>
    </citation>
    <scope>NUCLEOTIDE SEQUENCE [LARGE SCALE GENOMIC DNA]</scope>
    <source>
        <strain evidence="8">KCTC 15012</strain>
    </source>
</reference>
<dbReference type="RefSeq" id="WP_377315469.1">
    <property type="nucleotide sequence ID" value="NZ_JBHUIY010000011.1"/>
</dbReference>
<name>A0ABW5CCA9_9PROT</name>
<comment type="caution">
    <text evidence="7">The sequence shown here is derived from an EMBL/GenBank/DDBJ whole genome shotgun (WGS) entry which is preliminary data.</text>
</comment>
<dbReference type="PANTHER" id="PTHR39210:SF1">
    <property type="entry name" value="HEPARIN-SULFATE LYASE"/>
    <property type="match status" value="1"/>
</dbReference>
<sequence>MSTDRTAPAATNPSRLSLLLKVARTMSPDLILAKSWSFLVKQASRPVRGLMAGGSSSYLDPDSAGGAPTPRLATIDFTAAAANADTLRALCALHLDHRFDLLGSGWVTVARGETAPGFGEYRYGPDPALPADWRAAIVAEHRRGNRRPAREILDLIDDPDWRPIDWQVDFRSGYRWEVSTWGRSIVYGHQPGIDVKLPWELARFQHAATLAQAHALAVQGLPGFPPPERLVAEFRHQVLDFLGANPPGWGVNWACAMDVGLRAANLLLGWDLFRAQGVRFDAAFEAELAAAARAHGQYVFRYIEWHETYRANHYLADLCGLAFVAAYLPEAEESKSWLGFAADELDAEILRQFTPDGGCFEASIAYHRLSAEMALYTAALLAGLGRPLSEAAQQRLAAALRFAAATTLPSGAMIQIGDTDSGRMVRAAPLCDPGPAGPVERELDPAELLAAGRGLFAVAPEGLPPAPAEAGFATALVEALAGGTRFAATAPALPALPAQPADSVPAGRVTRILPPDPTALDGLVPQAFADFGLYLWRGPRALIAVRCGPVGQNGRGGHAHNDQLAVEIEIDGVAWARDPGSYVYTSDLTARDRYRSVLAHFAPRRDAEEPARLLAPFRLEDCAEATALRFGPDFLGRHVGFGDPVWRRVAIENGAIVIEDSPGPAGETVIRRPEELAAAWGLTLPVSPGYGRLETRRG</sequence>
<evidence type="ECO:0000256" key="4">
    <source>
        <dbReference type="ARBA" id="ARBA00023239"/>
    </source>
</evidence>
<evidence type="ECO:0000313" key="7">
    <source>
        <dbReference type="EMBL" id="MFD2233638.1"/>
    </source>
</evidence>
<dbReference type="Proteomes" id="UP001597296">
    <property type="component" value="Unassembled WGS sequence"/>
</dbReference>
<evidence type="ECO:0000259" key="5">
    <source>
        <dbReference type="Pfam" id="PF07940"/>
    </source>
</evidence>
<feature type="domain" description="Heparinase II/III-like C-terminal" evidence="5">
    <location>
        <begin position="526"/>
        <end position="661"/>
    </location>
</feature>
<keyword evidence="3" id="KW-0574">Periplasm</keyword>
<dbReference type="Gene3D" id="2.70.98.70">
    <property type="match status" value="1"/>
</dbReference>